<protein>
    <recommendedName>
        <fullName evidence="12">Histidine kinase</fullName>
    </recommendedName>
</protein>
<dbReference type="OrthoDB" id="9814202at2"/>
<feature type="domain" description="CHASE" evidence="7">
    <location>
        <begin position="94"/>
        <end position="234"/>
    </location>
</feature>
<evidence type="ECO:0000256" key="3">
    <source>
        <dbReference type="ARBA" id="ARBA00022989"/>
    </source>
</evidence>
<dbReference type="SUPFAM" id="SSF55073">
    <property type="entry name" value="Nucleotide cyclase"/>
    <property type="match status" value="1"/>
</dbReference>
<accession>A0A126UVQ2</accession>
<dbReference type="KEGG" id="hat:RC74_01700"/>
<dbReference type="InterPro" id="IPR035965">
    <property type="entry name" value="PAS-like_dom_sf"/>
</dbReference>
<feature type="domain" description="EAL" evidence="8">
    <location>
        <begin position="618"/>
        <end position="869"/>
    </location>
</feature>
<dbReference type="GO" id="GO:0003824">
    <property type="term" value="F:catalytic activity"/>
    <property type="evidence" value="ECO:0007669"/>
    <property type="project" value="UniProtKB-ARBA"/>
</dbReference>
<dbReference type="PROSITE" id="PS50883">
    <property type="entry name" value="EAL"/>
    <property type="match status" value="1"/>
</dbReference>
<gene>
    <name evidence="10" type="ORF">RC74_01700</name>
</gene>
<dbReference type="Pfam" id="PF00563">
    <property type="entry name" value="EAL"/>
    <property type="match status" value="1"/>
</dbReference>
<dbReference type="CDD" id="cd01948">
    <property type="entry name" value="EAL"/>
    <property type="match status" value="1"/>
</dbReference>
<evidence type="ECO:0000313" key="10">
    <source>
        <dbReference type="EMBL" id="AML50153.1"/>
    </source>
</evidence>
<dbReference type="PROSITE" id="PS50887">
    <property type="entry name" value="GGDEF"/>
    <property type="match status" value="1"/>
</dbReference>
<organism evidence="10 11">
    <name type="scientific">Falsihalocynthiibacter arcticus</name>
    <dbReference type="NCBI Taxonomy" id="1579316"/>
    <lineage>
        <taxon>Bacteria</taxon>
        <taxon>Pseudomonadati</taxon>
        <taxon>Pseudomonadota</taxon>
        <taxon>Alphaproteobacteria</taxon>
        <taxon>Rhodobacterales</taxon>
        <taxon>Roseobacteraceae</taxon>
        <taxon>Falsihalocynthiibacter</taxon>
    </lineage>
</organism>
<evidence type="ECO:0000256" key="1">
    <source>
        <dbReference type="ARBA" id="ARBA00004370"/>
    </source>
</evidence>
<dbReference type="SUPFAM" id="SSF55785">
    <property type="entry name" value="PYP-like sensor domain (PAS domain)"/>
    <property type="match status" value="1"/>
</dbReference>
<dbReference type="Gene3D" id="3.20.20.450">
    <property type="entry name" value="EAL domain"/>
    <property type="match status" value="1"/>
</dbReference>
<dbReference type="PANTHER" id="PTHR44757:SF2">
    <property type="entry name" value="BIOFILM ARCHITECTURE MAINTENANCE PROTEIN MBAA"/>
    <property type="match status" value="1"/>
</dbReference>
<dbReference type="InterPro" id="IPR000160">
    <property type="entry name" value="GGDEF_dom"/>
</dbReference>
<dbReference type="PROSITE" id="PS50839">
    <property type="entry name" value="CHASE"/>
    <property type="match status" value="1"/>
</dbReference>
<dbReference type="Pfam" id="PF00990">
    <property type="entry name" value="GGDEF"/>
    <property type="match status" value="1"/>
</dbReference>
<dbReference type="InterPro" id="IPR042240">
    <property type="entry name" value="CHASE_sf"/>
</dbReference>
<dbReference type="GO" id="GO:0007165">
    <property type="term" value="P:signal transduction"/>
    <property type="evidence" value="ECO:0007669"/>
    <property type="project" value="UniProtKB-ARBA"/>
</dbReference>
<dbReference type="InterPro" id="IPR013655">
    <property type="entry name" value="PAS_fold_3"/>
</dbReference>
<evidence type="ECO:0000313" key="11">
    <source>
        <dbReference type="Proteomes" id="UP000070371"/>
    </source>
</evidence>
<comment type="subcellular location">
    <subcellularLocation>
        <location evidence="1">Membrane</location>
    </subcellularLocation>
</comment>
<feature type="coiled-coil region" evidence="5">
    <location>
        <begin position="406"/>
        <end position="436"/>
    </location>
</feature>
<dbReference type="SMART" id="SM00052">
    <property type="entry name" value="EAL"/>
    <property type="match status" value="1"/>
</dbReference>
<evidence type="ECO:0000259" key="6">
    <source>
        <dbReference type="PROSITE" id="PS50112"/>
    </source>
</evidence>
<keyword evidence="2" id="KW-0812">Transmembrane</keyword>
<keyword evidence="5" id="KW-0175">Coiled coil</keyword>
<dbReference type="InterPro" id="IPR043128">
    <property type="entry name" value="Rev_trsase/Diguanyl_cyclase"/>
</dbReference>
<dbReference type="Pfam" id="PF03924">
    <property type="entry name" value="CHASE"/>
    <property type="match status" value="1"/>
</dbReference>
<evidence type="ECO:0000256" key="5">
    <source>
        <dbReference type="SAM" id="Coils"/>
    </source>
</evidence>
<dbReference type="Proteomes" id="UP000070371">
    <property type="component" value="Chromosome"/>
</dbReference>
<keyword evidence="4" id="KW-0472">Membrane</keyword>
<feature type="domain" description="GGDEF" evidence="9">
    <location>
        <begin position="471"/>
        <end position="609"/>
    </location>
</feature>
<feature type="domain" description="PAS" evidence="6">
    <location>
        <begin position="293"/>
        <end position="365"/>
    </location>
</feature>
<sequence length="878" mass="98223">MPAIIAALLVASVWYVTELQTKKIFAQSLRDDVSALANDVRANLEIHLNSDLYLAQGLAAALSIEPDMSQETFTELAAEFFRNSKNVRNVAAAPDMVIKLIYPTKGNETTIGIDYRKLPIQLAAVLHARDTKKLVLTGPVELVQGGRAFIGRYPIFNMHAPSEPFWGVLAAVIDLDRLYSTSGLYDPYSKISIALESQDTVNGDRKMFFGNIETIQNTPVQMEVRLPTGAWRISAVPKEGWKTIPPALWLLRSAFLVAALMIIAPMLASAFLIHQRHEYIDVLSEQKGDLHRQSRRLHLAMEAAGAGVWEFDVDKKTIIWDARMNELYGYPPSFREHYHTDWAARIHPEDRERAEADFEAGVGGRVHFRSVYRILLPNGGIRHVRSLANIIQFKGRTKIVGVNWDVTEETEMQKSLEAANQNLKEKNFEIELARQRVEFLAHHDALTELPNRRFLDQRLEEHKVSYAAGEAFAGVLQIDLDGFKTVNDTLGHLAGDNILNQVGNILRTLIDDQDHVIRLGGDEFIIFISRKSKSFFAQENHLQTLAEKIIRRLSLPLSVSNGKITIGASIGIATDAISTTTPQNILRDADVALYEAKILGRGQFQLCDTELRRTLDRKNSFLSEIEIALTEGQMIPYYQPQYSGSDLSFFGVEALARWNHPTRGLLTPKDFLENAKEIGRDADIDRAILLCVLADRISWQKAGAIVPRISVNVSARQIASPHILDDLAKLDIPRGSICFELVESIFMDDENQMLKDNVAGIKDMGIEIEIDDFGTGFASIVALQKLRPMRLKIDNQLVTPISFSPSARKIVASLIEIGRSLDIEVIAEGIETQFHIDTLQSMGCHALQGYALCRPMSGDSFFELLVRDQIHVGKVTTS</sequence>
<dbReference type="GO" id="GO:0016020">
    <property type="term" value="C:membrane"/>
    <property type="evidence" value="ECO:0007669"/>
    <property type="project" value="UniProtKB-SubCell"/>
</dbReference>
<evidence type="ECO:0008006" key="12">
    <source>
        <dbReference type="Google" id="ProtNLM"/>
    </source>
</evidence>
<evidence type="ECO:0000259" key="7">
    <source>
        <dbReference type="PROSITE" id="PS50839"/>
    </source>
</evidence>
<evidence type="ECO:0000256" key="4">
    <source>
        <dbReference type="ARBA" id="ARBA00023136"/>
    </source>
</evidence>
<dbReference type="InterPro" id="IPR001633">
    <property type="entry name" value="EAL_dom"/>
</dbReference>
<dbReference type="Gene3D" id="3.30.70.270">
    <property type="match status" value="1"/>
</dbReference>
<dbReference type="SMART" id="SM00091">
    <property type="entry name" value="PAS"/>
    <property type="match status" value="1"/>
</dbReference>
<evidence type="ECO:0000259" key="9">
    <source>
        <dbReference type="PROSITE" id="PS50887"/>
    </source>
</evidence>
<dbReference type="InterPro" id="IPR006189">
    <property type="entry name" value="CHASE_dom"/>
</dbReference>
<dbReference type="NCBIfam" id="TIGR00254">
    <property type="entry name" value="GGDEF"/>
    <property type="match status" value="1"/>
</dbReference>
<dbReference type="SMART" id="SM01079">
    <property type="entry name" value="CHASE"/>
    <property type="match status" value="1"/>
</dbReference>
<dbReference type="Pfam" id="PF08447">
    <property type="entry name" value="PAS_3"/>
    <property type="match status" value="1"/>
</dbReference>
<dbReference type="InterPro" id="IPR029787">
    <property type="entry name" value="Nucleotide_cyclase"/>
</dbReference>
<dbReference type="SMART" id="SM00267">
    <property type="entry name" value="GGDEF"/>
    <property type="match status" value="1"/>
</dbReference>
<proteinExistence type="predicted"/>
<evidence type="ECO:0000256" key="2">
    <source>
        <dbReference type="ARBA" id="ARBA00022692"/>
    </source>
</evidence>
<dbReference type="EMBL" id="CP014327">
    <property type="protein sequence ID" value="AML50153.1"/>
    <property type="molecule type" value="Genomic_DNA"/>
</dbReference>
<evidence type="ECO:0000259" key="8">
    <source>
        <dbReference type="PROSITE" id="PS50883"/>
    </source>
</evidence>
<dbReference type="AlphaFoldDB" id="A0A126UVQ2"/>
<dbReference type="PANTHER" id="PTHR44757">
    <property type="entry name" value="DIGUANYLATE CYCLASE DGCP"/>
    <property type="match status" value="1"/>
</dbReference>
<dbReference type="CDD" id="cd00130">
    <property type="entry name" value="PAS"/>
    <property type="match status" value="1"/>
</dbReference>
<name>A0A126UVQ2_9RHOB</name>
<dbReference type="STRING" id="1579316.RC74_01700"/>
<dbReference type="InterPro" id="IPR000014">
    <property type="entry name" value="PAS"/>
</dbReference>
<dbReference type="Gene3D" id="3.30.450.350">
    <property type="entry name" value="CHASE domain"/>
    <property type="match status" value="1"/>
</dbReference>
<reference evidence="10 11" key="1">
    <citation type="submission" date="2016-02" db="EMBL/GenBank/DDBJ databases">
        <title>Complete genome sequence of Halocynthiibacter arcticus PAMC 20958t from arctic marine sediment.</title>
        <authorList>
            <person name="Lee Y.M."/>
            <person name="Baek K."/>
            <person name="Lee H.K."/>
            <person name="Shin S.C."/>
        </authorList>
    </citation>
    <scope>NUCLEOTIDE SEQUENCE [LARGE SCALE GENOMIC DNA]</scope>
    <source>
        <strain evidence="10">PAMC 20958</strain>
    </source>
</reference>
<dbReference type="Gene3D" id="3.30.450.20">
    <property type="entry name" value="PAS domain"/>
    <property type="match status" value="1"/>
</dbReference>
<dbReference type="CDD" id="cd01949">
    <property type="entry name" value="GGDEF"/>
    <property type="match status" value="1"/>
</dbReference>
<dbReference type="InterPro" id="IPR052155">
    <property type="entry name" value="Biofilm_reg_signaling"/>
</dbReference>
<dbReference type="InterPro" id="IPR035919">
    <property type="entry name" value="EAL_sf"/>
</dbReference>
<keyword evidence="3" id="KW-1133">Transmembrane helix</keyword>
<dbReference type="PROSITE" id="PS50112">
    <property type="entry name" value="PAS"/>
    <property type="match status" value="1"/>
</dbReference>
<dbReference type="SUPFAM" id="SSF141868">
    <property type="entry name" value="EAL domain-like"/>
    <property type="match status" value="1"/>
</dbReference>
<keyword evidence="11" id="KW-1185">Reference proteome</keyword>